<comment type="caution">
    <text evidence="8">The sequence shown here is derived from an EMBL/GenBank/DDBJ whole genome shotgun (WGS) entry which is preliminary data.</text>
</comment>
<dbReference type="RefSeq" id="WP_153437030.1">
    <property type="nucleotide sequence ID" value="NZ_JACIGA010000010.1"/>
</dbReference>
<dbReference type="GO" id="GO:0046872">
    <property type="term" value="F:metal ion binding"/>
    <property type="evidence" value="ECO:0007669"/>
    <property type="project" value="UniProtKB-KW"/>
</dbReference>
<keyword evidence="3" id="KW-0408">Iron</keyword>
<evidence type="ECO:0000256" key="6">
    <source>
        <dbReference type="ARBA" id="ARBA00038001"/>
    </source>
</evidence>
<proteinExistence type="inferred from homology"/>
<dbReference type="GO" id="GO:0051537">
    <property type="term" value="F:2 iron, 2 sulfur cluster binding"/>
    <property type="evidence" value="ECO:0007669"/>
    <property type="project" value="UniProtKB-KW"/>
</dbReference>
<dbReference type="Pfam" id="PF00355">
    <property type="entry name" value="Rieske"/>
    <property type="match status" value="1"/>
</dbReference>
<dbReference type="PANTHER" id="PTHR21496:SF0">
    <property type="entry name" value="RIESKE DOMAIN-CONTAINING PROTEIN"/>
    <property type="match status" value="1"/>
</dbReference>
<dbReference type="OrthoDB" id="9800167at2"/>
<dbReference type="CDD" id="cd03528">
    <property type="entry name" value="Rieske_RO_ferredoxin"/>
    <property type="match status" value="1"/>
</dbReference>
<evidence type="ECO:0000313" key="8">
    <source>
        <dbReference type="EMBL" id="MQX13935.1"/>
    </source>
</evidence>
<dbReference type="AlphaFoldDB" id="A0A6N7LAK4"/>
<organism evidence="8 9">
    <name type="scientific">Sinorhizobium terangae</name>
    <dbReference type="NCBI Taxonomy" id="110322"/>
    <lineage>
        <taxon>Bacteria</taxon>
        <taxon>Pseudomonadati</taxon>
        <taxon>Pseudomonadota</taxon>
        <taxon>Alphaproteobacteria</taxon>
        <taxon>Hyphomicrobiales</taxon>
        <taxon>Rhizobiaceae</taxon>
        <taxon>Sinorhizobium/Ensifer group</taxon>
        <taxon>Sinorhizobium</taxon>
    </lineage>
</organism>
<comment type="similarity">
    <text evidence="6">Belongs to the bacterial ring-hydroxylating dioxygenase ferredoxin component family.</text>
</comment>
<dbReference type="InterPro" id="IPR017941">
    <property type="entry name" value="Rieske_2Fe-2S"/>
</dbReference>
<dbReference type="EMBL" id="WITC01000021">
    <property type="protein sequence ID" value="MQX13935.1"/>
    <property type="molecule type" value="Genomic_DNA"/>
</dbReference>
<gene>
    <name evidence="8" type="ORF">GHK62_03905</name>
</gene>
<feature type="domain" description="Rieske" evidence="7">
    <location>
        <begin position="14"/>
        <end position="109"/>
    </location>
</feature>
<protein>
    <submittedName>
        <fullName evidence="8">Rieske 2Fe-2S domain-containing protein</fullName>
    </submittedName>
</protein>
<dbReference type="SUPFAM" id="SSF50022">
    <property type="entry name" value="ISP domain"/>
    <property type="match status" value="1"/>
</dbReference>
<dbReference type="Proteomes" id="UP000439983">
    <property type="component" value="Unassembled WGS sequence"/>
</dbReference>
<keyword evidence="2" id="KW-0479">Metal-binding</keyword>
<accession>A0A6N7LAK4</accession>
<evidence type="ECO:0000256" key="3">
    <source>
        <dbReference type="ARBA" id="ARBA00023004"/>
    </source>
</evidence>
<name>A0A6N7LAK4_SINTE</name>
<evidence type="ECO:0000256" key="4">
    <source>
        <dbReference type="ARBA" id="ARBA00023014"/>
    </source>
</evidence>
<reference evidence="8 9" key="1">
    <citation type="journal article" date="2013" name="Genome Biol.">
        <title>Comparative genomics of the core and accessory genomes of 48 Sinorhizobium strains comprising five genospecies.</title>
        <authorList>
            <person name="Sugawara M."/>
            <person name="Epstein B."/>
            <person name="Badgley B.D."/>
            <person name="Unno T."/>
            <person name="Xu L."/>
            <person name="Reese J."/>
            <person name="Gyaneshwar P."/>
            <person name="Denny R."/>
            <person name="Mudge J."/>
            <person name="Bharti A.K."/>
            <person name="Farmer A.D."/>
            <person name="May G.D."/>
            <person name="Woodward J.E."/>
            <person name="Medigue C."/>
            <person name="Vallenet D."/>
            <person name="Lajus A."/>
            <person name="Rouy Z."/>
            <person name="Martinez-Vaz B."/>
            <person name="Tiffin P."/>
            <person name="Young N.D."/>
            <person name="Sadowsky M.J."/>
        </authorList>
    </citation>
    <scope>NUCLEOTIDE SEQUENCE [LARGE SCALE GENOMIC DNA]</scope>
    <source>
        <strain evidence="8 9">USDA4894</strain>
    </source>
</reference>
<sequence>MSEENTSVTAAEWVMVVEASALASEDAMRFTHKGRCIAVYNLSGEFYATSGICTHEHAFMSEGYIDGDTVECPLHQGLFNIRTGAALSPPVTKNLKTFKTKIENGQVYVLVD</sequence>
<evidence type="ECO:0000256" key="2">
    <source>
        <dbReference type="ARBA" id="ARBA00022723"/>
    </source>
</evidence>
<comment type="cofactor">
    <cofactor evidence="5">
        <name>[2Fe-2S] cluster</name>
        <dbReference type="ChEBI" id="CHEBI:190135"/>
    </cofactor>
</comment>
<evidence type="ECO:0000256" key="5">
    <source>
        <dbReference type="ARBA" id="ARBA00034078"/>
    </source>
</evidence>
<dbReference type="Gene3D" id="2.102.10.10">
    <property type="entry name" value="Rieske [2Fe-2S] iron-sulphur domain"/>
    <property type="match status" value="1"/>
</dbReference>
<evidence type="ECO:0000256" key="1">
    <source>
        <dbReference type="ARBA" id="ARBA00022714"/>
    </source>
</evidence>
<dbReference type="PANTHER" id="PTHR21496">
    <property type="entry name" value="FERREDOXIN-RELATED"/>
    <property type="match status" value="1"/>
</dbReference>
<keyword evidence="9" id="KW-1185">Reference proteome</keyword>
<dbReference type="PROSITE" id="PS51296">
    <property type="entry name" value="RIESKE"/>
    <property type="match status" value="1"/>
</dbReference>
<dbReference type="InterPro" id="IPR036922">
    <property type="entry name" value="Rieske_2Fe-2S_sf"/>
</dbReference>
<evidence type="ECO:0000313" key="9">
    <source>
        <dbReference type="Proteomes" id="UP000439983"/>
    </source>
</evidence>
<evidence type="ECO:0000259" key="7">
    <source>
        <dbReference type="PROSITE" id="PS51296"/>
    </source>
</evidence>
<keyword evidence="4" id="KW-0411">Iron-sulfur</keyword>
<keyword evidence="1" id="KW-0001">2Fe-2S</keyword>